<dbReference type="InterPro" id="IPR011990">
    <property type="entry name" value="TPR-like_helical_dom_sf"/>
</dbReference>
<evidence type="ECO:0000256" key="1">
    <source>
        <dbReference type="ARBA" id="ARBA00022737"/>
    </source>
</evidence>
<reference evidence="5 6" key="1">
    <citation type="submission" date="2017-10" db="EMBL/GenBank/DDBJ databases">
        <title>Paenichitinophaga pekingensis gen. nov., sp. nov., isolated from activated sludge.</title>
        <authorList>
            <person name="Jin D."/>
            <person name="Kong X."/>
            <person name="Deng Y."/>
            <person name="Bai Z."/>
        </authorList>
    </citation>
    <scope>NUCLEOTIDE SEQUENCE [LARGE SCALE GENOMIC DNA]</scope>
    <source>
        <strain evidence="5 6">13</strain>
    </source>
</reference>
<dbReference type="EMBL" id="CP023777">
    <property type="protein sequence ID" value="ATL49100.1"/>
    <property type="molecule type" value="Genomic_DNA"/>
</dbReference>
<gene>
    <name evidence="5" type="ORF">COR50_19060</name>
</gene>
<evidence type="ECO:0000313" key="6">
    <source>
        <dbReference type="Proteomes" id="UP000220133"/>
    </source>
</evidence>
<dbReference type="AlphaFoldDB" id="A0A291QYR9"/>
<dbReference type="SUPFAM" id="SSF48452">
    <property type="entry name" value="TPR-like"/>
    <property type="match status" value="2"/>
</dbReference>
<dbReference type="Pfam" id="PF13432">
    <property type="entry name" value="TPR_16"/>
    <property type="match status" value="1"/>
</dbReference>
<dbReference type="PANTHER" id="PTHR44858">
    <property type="entry name" value="TETRATRICOPEPTIDE REPEAT PROTEIN 6"/>
    <property type="match status" value="1"/>
</dbReference>
<dbReference type="PANTHER" id="PTHR44858:SF1">
    <property type="entry name" value="UDP-N-ACETYLGLUCOSAMINE--PEPTIDE N-ACETYLGLUCOSAMINYLTRANSFERASE SPINDLY-RELATED"/>
    <property type="match status" value="1"/>
</dbReference>
<keyword evidence="6" id="KW-1185">Reference proteome</keyword>
<dbReference type="NCBIfam" id="TIGR04390">
    <property type="entry name" value="OMP_YaiO_dom"/>
    <property type="match status" value="1"/>
</dbReference>
<dbReference type="Gene3D" id="1.25.40.10">
    <property type="entry name" value="Tetratricopeptide repeat domain"/>
    <property type="match status" value="3"/>
</dbReference>
<dbReference type="Proteomes" id="UP000220133">
    <property type="component" value="Chromosome"/>
</dbReference>
<evidence type="ECO:0000313" key="5">
    <source>
        <dbReference type="EMBL" id="ATL49100.1"/>
    </source>
</evidence>
<keyword evidence="1" id="KW-0677">Repeat</keyword>
<organism evidence="5 6">
    <name type="scientific">Chitinophaga caeni</name>
    <dbReference type="NCBI Taxonomy" id="2029983"/>
    <lineage>
        <taxon>Bacteria</taxon>
        <taxon>Pseudomonadati</taxon>
        <taxon>Bacteroidota</taxon>
        <taxon>Chitinophagia</taxon>
        <taxon>Chitinophagales</taxon>
        <taxon>Chitinophagaceae</taxon>
        <taxon>Chitinophaga</taxon>
    </lineage>
</organism>
<dbReference type="InterPro" id="IPR050498">
    <property type="entry name" value="Ycf3"/>
</dbReference>
<sequence>MIDKMKLFNCIHIPVLLLLPLGLLAQQKKVDVDYLFNKAIIQTNQYKNYGKALELANEAIEESPQYWDIYALRGRLFLSLADTSKAIQDWRLVLQHQPGNQVVLLYLYNLEMDRANYNNALDYANRALARDPKDKDWLLKKFSVYQKLESRVGMEKTLAQIQSYYRNDATIQQMQADLWMLNGMQQLSMQHWEQAGKSFESVLNVQPGNYLARWRALQVAMAQQKYKLAEEHADKLLASEPGDTMVVFRKAVLACLQGNHAAAADLVMPLMNQFPNIDRYRLFYKDELTSLAIEQQRGEKWDSAATTWSRILSGFPRDTTALEGLTKVYVQRGSDDSVIATCNRGLAISPSNLFFLKNKTVAYEHKGMYKDAAENASRVLEYNPGDKDWKRYTDALKWQSNRNMLSLFHLQTVYEKDRKPASISSIQYLRYFKWGSIAGRFNYGHRFDDGWQAELESYVKHGKQFYSFVNIGYSPDQPVFPTWRAAYSIFGNFNPGWELELGGRYTQIDTVRNFTAVASVAKTWGHYWVNVRGFGTFDAGNMYPAVVATNRYYFDESRSYVTLLGGYGVSPDDRGRNNILYNSLGFSSYNIGAGFQKNIHFNTTLGIIGNYIRQDIPNGYFNQFDIYFSFQQRF</sequence>
<dbReference type="Pfam" id="PF19413">
    <property type="entry name" value="YaiO"/>
    <property type="match status" value="1"/>
</dbReference>
<proteinExistence type="predicted"/>
<dbReference type="SMART" id="SM00028">
    <property type="entry name" value="TPR"/>
    <property type="match status" value="6"/>
</dbReference>
<evidence type="ECO:0000259" key="4">
    <source>
        <dbReference type="Pfam" id="PF19413"/>
    </source>
</evidence>
<feature type="domain" description="YaiO beta-barrel" evidence="4">
    <location>
        <begin position="403"/>
        <end position="573"/>
    </location>
</feature>
<evidence type="ECO:0000256" key="2">
    <source>
        <dbReference type="ARBA" id="ARBA00022803"/>
    </source>
</evidence>
<protein>
    <recommendedName>
        <fullName evidence="4">YaiO beta-barrel domain-containing protein</fullName>
    </recommendedName>
</protein>
<dbReference type="InterPro" id="IPR030887">
    <property type="entry name" value="Beta-barrel_YaiO"/>
</dbReference>
<name>A0A291QYR9_9BACT</name>
<dbReference type="PROSITE" id="PS50005">
    <property type="entry name" value="TPR"/>
    <property type="match status" value="1"/>
</dbReference>
<dbReference type="InterPro" id="IPR019734">
    <property type="entry name" value="TPR_rpt"/>
</dbReference>
<keyword evidence="2 3" id="KW-0802">TPR repeat</keyword>
<accession>A0A291QYR9</accession>
<evidence type="ECO:0000256" key="3">
    <source>
        <dbReference type="PROSITE-ProRule" id="PRU00339"/>
    </source>
</evidence>
<dbReference type="KEGG" id="cbae:COR50_19060"/>
<feature type="repeat" description="TPR" evidence="3">
    <location>
        <begin position="176"/>
        <end position="209"/>
    </location>
</feature>